<dbReference type="PANTHER" id="PTHR43280:SF30">
    <property type="entry name" value="MMSAB OPERON REGULATORY PROTEIN"/>
    <property type="match status" value="1"/>
</dbReference>
<comment type="caution">
    <text evidence="5">The sequence shown here is derived from an EMBL/GenBank/DDBJ whole genome shotgun (WGS) entry which is preliminary data.</text>
</comment>
<evidence type="ECO:0000256" key="2">
    <source>
        <dbReference type="ARBA" id="ARBA00023125"/>
    </source>
</evidence>
<proteinExistence type="predicted"/>
<dbReference type="InterPro" id="IPR018060">
    <property type="entry name" value="HTH_AraC"/>
</dbReference>
<feature type="domain" description="HTH araC/xylS-type" evidence="4">
    <location>
        <begin position="163"/>
        <end position="262"/>
    </location>
</feature>
<dbReference type="InterPro" id="IPR009057">
    <property type="entry name" value="Homeodomain-like_sf"/>
</dbReference>
<organism evidence="5 6">
    <name type="scientific">Paenibacillus silagei</name>
    <dbReference type="NCBI Taxonomy" id="1670801"/>
    <lineage>
        <taxon>Bacteria</taxon>
        <taxon>Bacillati</taxon>
        <taxon>Bacillota</taxon>
        <taxon>Bacilli</taxon>
        <taxon>Bacillales</taxon>
        <taxon>Paenibacillaceae</taxon>
        <taxon>Paenibacillus</taxon>
    </lineage>
</organism>
<dbReference type="Gene3D" id="1.10.10.60">
    <property type="entry name" value="Homeodomain-like"/>
    <property type="match status" value="2"/>
</dbReference>
<dbReference type="InterPro" id="IPR018062">
    <property type="entry name" value="HTH_AraC-typ_CS"/>
</dbReference>
<dbReference type="Gene3D" id="2.60.120.280">
    <property type="entry name" value="Regulatory protein AraC"/>
    <property type="match status" value="1"/>
</dbReference>
<evidence type="ECO:0000256" key="1">
    <source>
        <dbReference type="ARBA" id="ARBA00023015"/>
    </source>
</evidence>
<accession>A0ABS4NVZ7</accession>
<dbReference type="Pfam" id="PF12833">
    <property type="entry name" value="HTH_18"/>
    <property type="match status" value="1"/>
</dbReference>
<reference evidence="5 6" key="1">
    <citation type="submission" date="2021-03" db="EMBL/GenBank/DDBJ databases">
        <title>Genomic Encyclopedia of Type Strains, Phase IV (KMG-IV): sequencing the most valuable type-strain genomes for metagenomic binning, comparative biology and taxonomic classification.</title>
        <authorList>
            <person name="Goeker M."/>
        </authorList>
    </citation>
    <scope>NUCLEOTIDE SEQUENCE [LARGE SCALE GENOMIC DNA]</scope>
    <source>
        <strain evidence="5 6">DSM 101953</strain>
    </source>
</reference>
<dbReference type="InterPro" id="IPR003313">
    <property type="entry name" value="AraC-bd"/>
</dbReference>
<evidence type="ECO:0000313" key="6">
    <source>
        <dbReference type="Proteomes" id="UP000773462"/>
    </source>
</evidence>
<dbReference type="SUPFAM" id="SSF46689">
    <property type="entry name" value="Homeodomain-like"/>
    <property type="match status" value="2"/>
</dbReference>
<dbReference type="Pfam" id="PF02311">
    <property type="entry name" value="AraC_binding"/>
    <property type="match status" value="1"/>
</dbReference>
<keyword evidence="2" id="KW-0238">DNA-binding</keyword>
<protein>
    <submittedName>
        <fullName evidence="5">AraC-like DNA-binding protein</fullName>
    </submittedName>
</protein>
<dbReference type="SUPFAM" id="SSF51215">
    <property type="entry name" value="Regulatory protein AraC"/>
    <property type="match status" value="1"/>
</dbReference>
<dbReference type="PROSITE" id="PS01124">
    <property type="entry name" value="HTH_ARAC_FAMILY_2"/>
    <property type="match status" value="1"/>
</dbReference>
<dbReference type="CDD" id="cd06986">
    <property type="entry name" value="cupin_MmsR-like_N"/>
    <property type="match status" value="1"/>
</dbReference>
<keyword evidence="3" id="KW-0804">Transcription</keyword>
<dbReference type="InterPro" id="IPR037923">
    <property type="entry name" value="HTH-like"/>
</dbReference>
<dbReference type="InterPro" id="IPR020449">
    <property type="entry name" value="Tscrpt_reg_AraC-type_HTH"/>
</dbReference>
<keyword evidence="6" id="KW-1185">Reference proteome</keyword>
<dbReference type="EMBL" id="JAGGLV010000012">
    <property type="protein sequence ID" value="MBP2113604.1"/>
    <property type="molecule type" value="Genomic_DNA"/>
</dbReference>
<dbReference type="SMART" id="SM00342">
    <property type="entry name" value="HTH_ARAC"/>
    <property type="match status" value="1"/>
</dbReference>
<dbReference type="PROSITE" id="PS00041">
    <property type="entry name" value="HTH_ARAC_FAMILY_1"/>
    <property type="match status" value="1"/>
</dbReference>
<evidence type="ECO:0000313" key="5">
    <source>
        <dbReference type="EMBL" id="MBP2113604.1"/>
    </source>
</evidence>
<dbReference type="PANTHER" id="PTHR43280">
    <property type="entry name" value="ARAC-FAMILY TRANSCRIPTIONAL REGULATOR"/>
    <property type="match status" value="1"/>
</dbReference>
<name>A0ABS4NVZ7_9BACL</name>
<gene>
    <name evidence="5" type="ORF">J2Z70_003765</name>
</gene>
<evidence type="ECO:0000259" key="4">
    <source>
        <dbReference type="PROSITE" id="PS01124"/>
    </source>
</evidence>
<keyword evidence="1" id="KW-0805">Transcription regulation</keyword>
<evidence type="ECO:0000256" key="3">
    <source>
        <dbReference type="ARBA" id="ARBA00023163"/>
    </source>
</evidence>
<dbReference type="Proteomes" id="UP000773462">
    <property type="component" value="Unassembled WGS sequence"/>
</dbReference>
<sequence>MNSKEYGLGEGPMVKGNGYKPPNLHRWGPGVRDVYALHYIVSGRGYLKTGQAVHPVETGESFMIFPQTEVYYYPDPQDPWAYCWIEFSGAETLRLLAMIHISPDQPVVTAAPQDFRDMFDQVKGYQQEPYARERSDAALHLLLSYYMEYYPSEQASLKKDYVGSAKAYIESNYWKSSLSVLDVVEYVSIERSYLFRLFKKETGTSISGYLTTVRIRRASELLAESRLSVKSLSYSVGYHDPLYFSKIFKKVTSYTPSQYRKVYREGTLILPPADGGGGSG</sequence>
<dbReference type="PRINTS" id="PR00032">
    <property type="entry name" value="HTHARAC"/>
</dbReference>
<dbReference type="RefSeq" id="WP_209875719.1">
    <property type="nucleotide sequence ID" value="NZ_JAGGLV010000012.1"/>
</dbReference>